<evidence type="ECO:0000313" key="2">
    <source>
        <dbReference type="Proteomes" id="UP000032266"/>
    </source>
</evidence>
<dbReference type="InterPro" id="IPR037257">
    <property type="entry name" value="T2SS_E_N_sf"/>
</dbReference>
<organism evidence="1 2">
    <name type="scientific">Gynuella sunshinyii YC6258</name>
    <dbReference type="NCBI Taxonomy" id="1445510"/>
    <lineage>
        <taxon>Bacteria</taxon>
        <taxon>Pseudomonadati</taxon>
        <taxon>Pseudomonadota</taxon>
        <taxon>Gammaproteobacteria</taxon>
        <taxon>Oceanospirillales</taxon>
        <taxon>Saccharospirillaceae</taxon>
        <taxon>Gynuella</taxon>
    </lineage>
</organism>
<keyword evidence="2" id="KW-1185">Reference proteome</keyword>
<accession>A0A0C5W3Y0</accession>
<gene>
    <name evidence="1" type="ORF">YC6258_05294</name>
</gene>
<reference evidence="1 2" key="1">
    <citation type="submission" date="2014-01" db="EMBL/GenBank/DDBJ databases">
        <title>Full genme sequencing of cellulolytic bacterium Gynuella sunshinyii YC6258T gen. nov., sp. nov.</title>
        <authorList>
            <person name="Khan H."/>
            <person name="Chung E.J."/>
            <person name="Chung Y.R."/>
        </authorList>
    </citation>
    <scope>NUCLEOTIDE SEQUENCE [LARGE SCALE GENOMIC DNA]</scope>
    <source>
        <strain evidence="1 2">YC6258</strain>
    </source>
</reference>
<sequence>MVNNQQLGSLLVARKLISQQQLEKALRVQKQNHEERLLGQILVELGLVNYSDLLRVANEELHIPRAEAALKIRARLKAQVKALSEPIEDTEPESTMDSEYAQPGKDFPEVDLVEIESLPGTRGDELQLIIMIQDMLVEDELHDSRIFIDDGLQSFPESKRLQWLQLWHRIKTHSWVHFINEYEELDAQDKQNQAFQILNAYQFLATGQFAKALPTLEALTGTGRKGKSYRLYLLGYCLMKLEQMSKANEVFYQYIQENKGSENRWMVTARGYLNSNR</sequence>
<dbReference type="Proteomes" id="UP000032266">
    <property type="component" value="Chromosome"/>
</dbReference>
<dbReference type="SUPFAM" id="SSF160246">
    <property type="entry name" value="EspE N-terminal domain-like"/>
    <property type="match status" value="1"/>
</dbReference>
<dbReference type="Gene3D" id="1.10.40.70">
    <property type="match status" value="1"/>
</dbReference>
<protein>
    <recommendedName>
        <fullName evidence="3">Tfp pilus assembly protein PilF</fullName>
    </recommendedName>
</protein>
<dbReference type="RefSeq" id="WP_044619099.1">
    <property type="nucleotide sequence ID" value="NZ_CP007142.1"/>
</dbReference>
<dbReference type="EMBL" id="CP007142">
    <property type="protein sequence ID" value="AJQ97324.1"/>
    <property type="molecule type" value="Genomic_DNA"/>
</dbReference>
<evidence type="ECO:0008006" key="3">
    <source>
        <dbReference type="Google" id="ProtNLM"/>
    </source>
</evidence>
<dbReference type="InterPro" id="IPR011990">
    <property type="entry name" value="TPR-like_helical_dom_sf"/>
</dbReference>
<dbReference type="HOGENOM" id="CLU_1003861_0_0_6"/>
<dbReference type="KEGG" id="gsn:YC6258_05294"/>
<proteinExistence type="predicted"/>
<dbReference type="AlphaFoldDB" id="A0A0C5W3Y0"/>
<dbReference type="SUPFAM" id="SSF48452">
    <property type="entry name" value="TPR-like"/>
    <property type="match status" value="1"/>
</dbReference>
<name>A0A0C5W3Y0_9GAMM</name>
<dbReference type="Gene3D" id="1.25.40.10">
    <property type="entry name" value="Tetratricopeptide repeat domain"/>
    <property type="match status" value="1"/>
</dbReference>
<evidence type="ECO:0000313" key="1">
    <source>
        <dbReference type="EMBL" id="AJQ97324.1"/>
    </source>
</evidence>